<dbReference type="RefSeq" id="WP_020913446.1">
    <property type="nucleotide sequence ID" value="NC_011566.1"/>
</dbReference>
<protein>
    <recommendedName>
        <fullName evidence="3">Nitrate reductase</fullName>
    </recommendedName>
</protein>
<dbReference type="InterPro" id="IPR009267">
    <property type="entry name" value="NTP_transf_6"/>
</dbReference>
<organism evidence="1 2">
    <name type="scientific">Shewanella piezotolerans (strain WP3 / JCM 13877)</name>
    <dbReference type="NCBI Taxonomy" id="225849"/>
    <lineage>
        <taxon>Bacteria</taxon>
        <taxon>Pseudomonadati</taxon>
        <taxon>Pseudomonadota</taxon>
        <taxon>Gammaproteobacteria</taxon>
        <taxon>Alteromonadales</taxon>
        <taxon>Shewanellaceae</taxon>
        <taxon>Shewanella</taxon>
    </lineage>
</organism>
<dbReference type="Proteomes" id="UP000000753">
    <property type="component" value="Chromosome"/>
</dbReference>
<dbReference type="HOGENOM" id="CLU_092842_1_0_6"/>
<dbReference type="PANTHER" id="PTHR39166">
    <property type="entry name" value="BLL1166 PROTEIN"/>
    <property type="match status" value="1"/>
</dbReference>
<dbReference type="KEGG" id="swp:swp_3396"/>
<evidence type="ECO:0000313" key="2">
    <source>
        <dbReference type="Proteomes" id="UP000000753"/>
    </source>
</evidence>
<proteinExistence type="predicted"/>
<sequence>MCVIWLWDKLHAFNSRPLNDIDLIYFDADNLNPDQDKLYQDQLNTIAPHYPWSVKNQARMHLKNRDRAYHSCLDAMSYWPEKETAVAATLNSATQPQIELYAPFGCDRLFELTVSHNPIKSKQLFEQRMMSKQWLTHYPQLIVI</sequence>
<evidence type="ECO:0000313" key="1">
    <source>
        <dbReference type="EMBL" id="ACJ30097.1"/>
    </source>
</evidence>
<gene>
    <name evidence="1" type="ordered locus">swp_3396</name>
</gene>
<accession>B8CRT9</accession>
<dbReference type="AlphaFoldDB" id="B8CRT9"/>
<dbReference type="Pfam" id="PF06042">
    <property type="entry name" value="NTP_transf_6"/>
    <property type="match status" value="1"/>
</dbReference>
<dbReference type="EMBL" id="CP000472">
    <property type="protein sequence ID" value="ACJ30097.1"/>
    <property type="molecule type" value="Genomic_DNA"/>
</dbReference>
<dbReference type="eggNOG" id="COG3575">
    <property type="taxonomic scope" value="Bacteria"/>
</dbReference>
<dbReference type="PANTHER" id="PTHR39166:SF1">
    <property type="entry name" value="BLL1166 PROTEIN"/>
    <property type="match status" value="1"/>
</dbReference>
<evidence type="ECO:0008006" key="3">
    <source>
        <dbReference type="Google" id="ProtNLM"/>
    </source>
</evidence>
<name>B8CRT9_SHEPW</name>
<reference evidence="1 2" key="1">
    <citation type="journal article" date="2008" name="PLoS ONE">
        <title>Environmental adaptation: genomic analysis of the piezotolerant and psychrotolerant deep-sea iron reducing bacterium Shewanella piezotolerans WP3.</title>
        <authorList>
            <person name="Wang F."/>
            <person name="Wang J."/>
            <person name="Jian H."/>
            <person name="Zhang B."/>
            <person name="Li S."/>
            <person name="Wang F."/>
            <person name="Zeng X."/>
            <person name="Gao L."/>
            <person name="Bartlett D.H."/>
            <person name="Yu J."/>
            <person name="Hu S."/>
            <person name="Xiao X."/>
        </authorList>
    </citation>
    <scope>NUCLEOTIDE SEQUENCE [LARGE SCALE GENOMIC DNA]</scope>
    <source>
        <strain evidence="2">WP3 / JCM 13877</strain>
    </source>
</reference>
<dbReference type="STRING" id="225849.swp_3396"/>
<keyword evidence="2" id="KW-1185">Reference proteome</keyword>